<dbReference type="Pfam" id="PF17182">
    <property type="entry name" value="OSK"/>
    <property type="match status" value="1"/>
</dbReference>
<feature type="region of interest" description="Disordered" evidence="1">
    <location>
        <begin position="259"/>
        <end position="329"/>
    </location>
</feature>
<evidence type="ECO:0000313" key="4">
    <source>
        <dbReference type="Proteomes" id="UP001219518"/>
    </source>
</evidence>
<organism evidence="3 4">
    <name type="scientific">Frankliniella fusca</name>
    <dbReference type="NCBI Taxonomy" id="407009"/>
    <lineage>
        <taxon>Eukaryota</taxon>
        <taxon>Metazoa</taxon>
        <taxon>Ecdysozoa</taxon>
        <taxon>Arthropoda</taxon>
        <taxon>Hexapoda</taxon>
        <taxon>Insecta</taxon>
        <taxon>Pterygota</taxon>
        <taxon>Neoptera</taxon>
        <taxon>Paraneoptera</taxon>
        <taxon>Thysanoptera</taxon>
        <taxon>Terebrantia</taxon>
        <taxon>Thripoidea</taxon>
        <taxon>Thripidae</taxon>
        <taxon>Frankliniella</taxon>
    </lineage>
</organism>
<dbReference type="Proteomes" id="UP001219518">
    <property type="component" value="Unassembled WGS sequence"/>
</dbReference>
<dbReference type="InterPro" id="IPR033447">
    <property type="entry name" value="OSK"/>
</dbReference>
<feature type="compositionally biased region" description="Basic and acidic residues" evidence="1">
    <location>
        <begin position="18"/>
        <end position="55"/>
    </location>
</feature>
<feature type="compositionally biased region" description="Low complexity" evidence="1">
    <location>
        <begin position="131"/>
        <end position="152"/>
    </location>
</feature>
<gene>
    <name evidence="3" type="ORF">KUF71_013467</name>
</gene>
<name>A0AAE1HR69_9NEOP</name>
<protein>
    <submittedName>
        <fullName evidence="3">Maternal effect protein oskar</fullName>
    </submittedName>
</protein>
<proteinExistence type="predicted"/>
<feature type="compositionally biased region" description="Basic residues" evidence="1">
    <location>
        <begin position="288"/>
        <end position="309"/>
    </location>
</feature>
<dbReference type="EMBL" id="JAHWGI010001225">
    <property type="protein sequence ID" value="KAK3925260.1"/>
    <property type="molecule type" value="Genomic_DNA"/>
</dbReference>
<evidence type="ECO:0000313" key="3">
    <source>
        <dbReference type="EMBL" id="KAK3925260.1"/>
    </source>
</evidence>
<evidence type="ECO:0000259" key="2">
    <source>
        <dbReference type="Pfam" id="PF17182"/>
    </source>
</evidence>
<feature type="compositionally biased region" description="Basic and acidic residues" evidence="1">
    <location>
        <begin position="63"/>
        <end position="112"/>
    </location>
</feature>
<dbReference type="SUPFAM" id="SSF52266">
    <property type="entry name" value="SGNH hydrolase"/>
    <property type="match status" value="1"/>
</dbReference>
<dbReference type="Gene3D" id="3.40.50.1110">
    <property type="entry name" value="SGNH hydrolase"/>
    <property type="match status" value="1"/>
</dbReference>
<comment type="caution">
    <text evidence="3">The sequence shown here is derived from an EMBL/GenBank/DDBJ whole genome shotgun (WGS) entry which is preliminary data.</text>
</comment>
<feature type="compositionally biased region" description="Polar residues" evidence="1">
    <location>
        <begin position="266"/>
        <end position="279"/>
    </location>
</feature>
<feature type="domain" description="OSK" evidence="2">
    <location>
        <begin position="324"/>
        <end position="488"/>
    </location>
</feature>
<sequence>MPRKRKSEAVKAAAAAEAAKRGAERRRARETEEEASERRALSTAEMRDRRARLAEEEAAAARGEAHGGRLGETDDATASRREAHAAEMRDRRARETPEEVQERRAADAERHALVRGLQDPEAGPDWPGPPGHASGRGPAPAGAPVAGPAKRGPGLGPDWDLLQSSVAPGSPRAAPCTLGPAAEQCCLRAAPVLRRVLWDLLQGSVAFLKPSLDNNSTVSSGCVSTFLLSGVLNKEMSGDKAIVMALPVEDAVKVLIGETRSRWQPGPQQRNGGWGSCSNGGRDPKGGRVQKKRGKGPHRKVQRVLHQKKQQLLEQQKQQRHQQQGHEVVSAQTPALWNGFEMIGDSIMIRLYKEVLPLAPQAVFDKNLKRKCLGSMVSGQTICQLSRLMNGKEKHHNQCIIMIGTNDILNGTPLDKSTSGLKSIRLLLEKHKVDAIFCTIPPIPKKRTDCELFNIMLRGVVGDMATIIDVNKLFLKDDGTIKLNLFHMKHPSGERDEVHPNQTGLRLMRELIEPLLLPADNVMAEDK</sequence>
<dbReference type="InterPro" id="IPR036514">
    <property type="entry name" value="SGNH_hydro_sf"/>
</dbReference>
<accession>A0AAE1HR69</accession>
<reference evidence="3" key="2">
    <citation type="journal article" date="2023" name="BMC Genomics">
        <title>Pest status, molecular evolution, and epigenetic factors derived from the genome assembly of Frankliniella fusca, a thysanopteran phytovirus vector.</title>
        <authorList>
            <person name="Catto M.A."/>
            <person name="Labadie P.E."/>
            <person name="Jacobson A.L."/>
            <person name="Kennedy G.G."/>
            <person name="Srinivasan R."/>
            <person name="Hunt B.G."/>
        </authorList>
    </citation>
    <scope>NUCLEOTIDE SEQUENCE</scope>
    <source>
        <strain evidence="3">PL_HMW_Pooled</strain>
    </source>
</reference>
<dbReference type="CDD" id="cd00229">
    <property type="entry name" value="SGNH_hydrolase"/>
    <property type="match status" value="1"/>
</dbReference>
<dbReference type="AlphaFoldDB" id="A0AAE1HR69"/>
<reference evidence="3" key="1">
    <citation type="submission" date="2021-07" db="EMBL/GenBank/DDBJ databases">
        <authorList>
            <person name="Catto M.A."/>
            <person name="Jacobson A."/>
            <person name="Kennedy G."/>
            <person name="Labadie P."/>
            <person name="Hunt B.G."/>
            <person name="Srinivasan R."/>
        </authorList>
    </citation>
    <scope>NUCLEOTIDE SEQUENCE</scope>
    <source>
        <strain evidence="3">PL_HMW_Pooled</strain>
        <tissue evidence="3">Head</tissue>
    </source>
</reference>
<evidence type="ECO:0000256" key="1">
    <source>
        <dbReference type="SAM" id="MobiDB-lite"/>
    </source>
</evidence>
<keyword evidence="4" id="KW-1185">Reference proteome</keyword>
<feature type="compositionally biased region" description="Low complexity" evidence="1">
    <location>
        <begin position="310"/>
        <end position="326"/>
    </location>
</feature>
<feature type="region of interest" description="Disordered" evidence="1">
    <location>
        <begin position="1"/>
        <end position="175"/>
    </location>
</feature>